<keyword evidence="2" id="KW-1185">Reference proteome</keyword>
<dbReference type="GO" id="GO:0006887">
    <property type="term" value="P:exocytosis"/>
    <property type="evidence" value="ECO:0007669"/>
    <property type="project" value="TreeGrafter"/>
</dbReference>
<gene>
    <name evidence="1" type="ORF">P43SY_011760</name>
</gene>
<dbReference type="GO" id="GO:0006893">
    <property type="term" value="P:Golgi to plasma membrane transport"/>
    <property type="evidence" value="ECO:0007669"/>
    <property type="project" value="TreeGrafter"/>
</dbReference>
<organism evidence="1 2">
    <name type="scientific">Pythium insidiosum</name>
    <name type="common">Pythiosis disease agent</name>
    <dbReference type="NCBI Taxonomy" id="114742"/>
    <lineage>
        <taxon>Eukaryota</taxon>
        <taxon>Sar</taxon>
        <taxon>Stramenopiles</taxon>
        <taxon>Oomycota</taxon>
        <taxon>Peronosporomycetes</taxon>
        <taxon>Pythiales</taxon>
        <taxon>Pythiaceae</taxon>
        <taxon>Pythium</taxon>
    </lineage>
</organism>
<dbReference type="GO" id="GO:0005546">
    <property type="term" value="F:phosphatidylinositol-4,5-bisphosphate binding"/>
    <property type="evidence" value="ECO:0007669"/>
    <property type="project" value="TreeGrafter"/>
</dbReference>
<protein>
    <submittedName>
        <fullName evidence="1">Uncharacterized protein</fullName>
    </submittedName>
</protein>
<dbReference type="GO" id="GO:0000145">
    <property type="term" value="C:exocyst"/>
    <property type="evidence" value="ECO:0007669"/>
    <property type="project" value="TreeGrafter"/>
</dbReference>
<evidence type="ECO:0000313" key="2">
    <source>
        <dbReference type="Proteomes" id="UP001209570"/>
    </source>
</evidence>
<accession>A0AAD5M3X5</accession>
<dbReference type="AlphaFoldDB" id="A0AAD5M3X5"/>
<sequence>MKSRHAMSVHIFNSPSTMTDAGARVAPVSRIAREDIRSTLHTHFRAQAVKQLRATGPAAATAGSSAAAPAPGTRKRVFSFIQVQKKKLSLGTKRLFTHGSSVSKSYILCVTVQDAGPATPSVAQLHYLQFLSTLNVDVRQTWDVRCLEVVEHNGVSSERKRGAFSLFFREEDSPWQWLVDDTESRTAMEEFIWSLGSQNKSTTACVEKIIVAIDALQRRIDHVQRWTNESNEFLEQTSNNMLQFESLNNQLEVHFKNAVALQETLGAMMEIVEIPKETMAVLLKPLNAAIKSTTAYPASEMAAFRSRAVLERAGVTSESHDIGNAPNRAMG</sequence>
<dbReference type="EMBL" id="JAKCXM010000440">
    <property type="protein sequence ID" value="KAJ0394032.1"/>
    <property type="molecule type" value="Genomic_DNA"/>
</dbReference>
<proteinExistence type="predicted"/>
<dbReference type="Proteomes" id="UP001209570">
    <property type="component" value="Unassembled WGS sequence"/>
</dbReference>
<dbReference type="PANTHER" id="PTHR16092">
    <property type="entry name" value="SEC3/SYNTAXIN-RELATED"/>
    <property type="match status" value="1"/>
</dbReference>
<dbReference type="PANTHER" id="PTHR16092:SF14">
    <property type="entry name" value="EXOCYST COMPLEX COMPONENT 1 ISOFORM X1"/>
    <property type="match status" value="1"/>
</dbReference>
<evidence type="ECO:0000313" key="1">
    <source>
        <dbReference type="EMBL" id="KAJ0394032.1"/>
    </source>
</evidence>
<comment type="caution">
    <text evidence="1">The sequence shown here is derived from an EMBL/GenBank/DDBJ whole genome shotgun (WGS) entry which is preliminary data.</text>
</comment>
<dbReference type="GO" id="GO:0005886">
    <property type="term" value="C:plasma membrane"/>
    <property type="evidence" value="ECO:0007669"/>
    <property type="project" value="TreeGrafter"/>
</dbReference>
<reference evidence="1" key="1">
    <citation type="submission" date="2021-12" db="EMBL/GenBank/DDBJ databases">
        <title>Prjna785345.</title>
        <authorList>
            <person name="Rujirawat T."/>
            <person name="Krajaejun T."/>
        </authorList>
    </citation>
    <scope>NUCLEOTIDE SEQUENCE</scope>
    <source>
        <strain evidence="1">Pi057C3</strain>
    </source>
</reference>
<name>A0AAD5M3X5_PYTIN</name>